<dbReference type="GO" id="GO:0019029">
    <property type="term" value="C:helical viral capsid"/>
    <property type="evidence" value="ECO:0007669"/>
    <property type="project" value="UniProtKB-KW"/>
</dbReference>
<dbReference type="Proteomes" id="UP000203745">
    <property type="component" value="Segment"/>
</dbReference>
<keyword evidence="4 9" id="KW-0167">Capsid protein</keyword>
<keyword evidence="5" id="KW-0946">Virion</keyword>
<evidence type="ECO:0000313" key="10">
    <source>
        <dbReference type="Proteomes" id="UP000203745"/>
    </source>
</evidence>
<dbReference type="Pfam" id="PF00286">
    <property type="entry name" value="Flexi_CP"/>
    <property type="match status" value="1"/>
</dbReference>
<evidence type="ECO:0000313" key="9">
    <source>
        <dbReference type="EMBL" id="ASJ78786.1"/>
    </source>
</evidence>
<dbReference type="OrthoDB" id="15901at10239"/>
<gene>
    <name evidence="9" type="primary">CP</name>
</gene>
<accession>A0A220NQ80</accession>
<evidence type="ECO:0000256" key="1">
    <source>
        <dbReference type="ARBA" id="ARBA00004032"/>
    </source>
</evidence>
<protein>
    <submittedName>
        <fullName evidence="9">Coat protein</fullName>
    </submittedName>
</protein>
<feature type="domain" description="Potexviruses and carlaviruses coat protein" evidence="8">
    <location>
        <begin position="141"/>
        <end position="156"/>
    </location>
</feature>
<organism evidence="9 10">
    <name type="scientific">Vanilla virus X</name>
    <dbReference type="NCBI Taxonomy" id="2016427"/>
    <lineage>
        <taxon>Viruses</taxon>
        <taxon>Riboviria</taxon>
        <taxon>Orthornavirae</taxon>
        <taxon>Kitrinoviricota</taxon>
        <taxon>Alsuviricetes</taxon>
        <taxon>Tymovirales</taxon>
        <taxon>Alphaflexiviridae</taxon>
        <taxon>Potexvirus</taxon>
        <taxon>Potexvirus ecsvanillae</taxon>
    </lineage>
</organism>
<evidence type="ECO:0000256" key="2">
    <source>
        <dbReference type="ARBA" id="ARBA00004328"/>
    </source>
</evidence>
<evidence type="ECO:0000256" key="6">
    <source>
        <dbReference type="ARBA" id="ARBA00023274"/>
    </source>
</evidence>
<dbReference type="PRINTS" id="PR00232">
    <property type="entry name" value="POTXCARLCOAT"/>
</dbReference>
<evidence type="ECO:0000256" key="3">
    <source>
        <dbReference type="ARBA" id="ARBA00022497"/>
    </source>
</evidence>
<feature type="region of interest" description="Disordered" evidence="7">
    <location>
        <begin position="1"/>
        <end position="22"/>
    </location>
</feature>
<dbReference type="PROSITE" id="PS00418">
    <property type="entry name" value="POTEX_CARLAVIRUS_COAT"/>
    <property type="match status" value="1"/>
</dbReference>
<proteinExistence type="predicted"/>
<comment type="subcellular location">
    <subcellularLocation>
        <location evidence="2">Virion</location>
    </subcellularLocation>
</comment>
<dbReference type="InterPro" id="IPR000052">
    <property type="entry name" value="Pltvir_coat"/>
</dbReference>
<evidence type="ECO:0000256" key="5">
    <source>
        <dbReference type="ARBA" id="ARBA00022844"/>
    </source>
</evidence>
<dbReference type="GO" id="GO:0005198">
    <property type="term" value="F:structural molecule activity"/>
    <property type="evidence" value="ECO:0007669"/>
    <property type="project" value="InterPro"/>
</dbReference>
<dbReference type="EMBL" id="MF150240">
    <property type="protein sequence ID" value="ASJ78786.1"/>
    <property type="molecule type" value="Genomic_RNA"/>
</dbReference>
<keyword evidence="3" id="KW-1139">Helical capsid protein</keyword>
<dbReference type="GO" id="GO:1990904">
    <property type="term" value="C:ribonucleoprotein complex"/>
    <property type="evidence" value="ECO:0007669"/>
    <property type="project" value="UniProtKB-KW"/>
</dbReference>
<name>A0A220NQ80_9VIRU</name>
<keyword evidence="10" id="KW-1185">Reference proteome</keyword>
<reference evidence="9 10" key="1">
    <citation type="submission" date="2017-05" db="EMBL/GenBank/DDBJ databases">
        <title>Two novel virus species in the Alphaflexiviridae family revealed by deep sequencing of the Vanilla (Orchidaceae) virome.</title>
        <authorList>
            <person name="Grisoni M."/>
            <person name="Marais A."/>
            <person name="Filloux D."/>
            <person name="Saison A."/>
            <person name="Faure C."/>
            <person name="Julian C."/>
            <person name="Theil S."/>
            <person name="Contreras S."/>
            <person name="Teycheney P.-Y."/>
            <person name="Roumagnac P."/>
            <person name="Candresse T."/>
        </authorList>
    </citation>
    <scope>NUCLEOTIDE SEQUENCE [LARGE SCALE GENOMIC DNA]</scope>
    <source>
        <strain evidence="9">CRV2148POT</strain>
    </source>
</reference>
<feature type="compositionally biased region" description="Low complexity" evidence="7">
    <location>
        <begin position="10"/>
        <end position="19"/>
    </location>
</feature>
<evidence type="ECO:0000256" key="7">
    <source>
        <dbReference type="SAM" id="MobiDB-lite"/>
    </source>
</evidence>
<keyword evidence="6" id="KW-0687">Ribonucleoprotein</keyword>
<evidence type="ECO:0000256" key="4">
    <source>
        <dbReference type="ARBA" id="ARBA00022561"/>
    </source>
</evidence>
<comment type="function">
    <text evidence="1">Required for genome encapsidation. Forms ribonucleoprotein complexes along with TGB1 helicase and viral RNA.</text>
</comment>
<sequence length="217" mass="23199">MATPAPTPTPATNTADPFAEPSESDLKNLKVEIVSNAVATRAQITAIATAIKAVGVADKDIAPTFWDVARHCADVGSSPSVILRGKTPFGVERRQIAGIITGHCTLRQFCMFYAKIVWNIMLLSDTPPANWQAQNYRVEDRFAAFDFFTGVSHTAALNPKSGLLRAPTPEEILANQTNARVSIFRARAQQNNKATTAVEVTGGQLTGGLNPVALSPP</sequence>
<evidence type="ECO:0000259" key="8">
    <source>
        <dbReference type="PROSITE" id="PS00418"/>
    </source>
</evidence>